<dbReference type="PANTHER" id="PTHR42734:SF5">
    <property type="entry name" value="IRON TRANSPORT SYSTEM ATP-BINDING PROTEIN HI_0361-RELATED"/>
    <property type="match status" value="1"/>
</dbReference>
<protein>
    <submittedName>
        <fullName evidence="6">ATP-binding cassette domain-containing protein</fullName>
    </submittedName>
</protein>
<evidence type="ECO:0000256" key="1">
    <source>
        <dbReference type="ARBA" id="ARBA00005417"/>
    </source>
</evidence>
<evidence type="ECO:0000256" key="2">
    <source>
        <dbReference type="ARBA" id="ARBA00022448"/>
    </source>
</evidence>
<keyword evidence="7" id="KW-1185">Reference proteome</keyword>
<reference evidence="6 7" key="1">
    <citation type="submission" date="2024-10" db="EMBL/GenBank/DDBJ databases">
        <title>The Natural Products Discovery Center: Release of the First 8490 Sequenced Strains for Exploring Actinobacteria Biosynthetic Diversity.</title>
        <authorList>
            <person name="Kalkreuter E."/>
            <person name="Kautsar S.A."/>
            <person name="Yang D."/>
            <person name="Bader C.D."/>
            <person name="Teijaro C.N."/>
            <person name="Fluegel L."/>
            <person name="Davis C.M."/>
            <person name="Simpson J.R."/>
            <person name="Lauterbach L."/>
            <person name="Steele A.D."/>
            <person name="Gui C."/>
            <person name="Meng S."/>
            <person name="Li G."/>
            <person name="Viehrig K."/>
            <person name="Ye F."/>
            <person name="Su P."/>
            <person name="Kiefer A.F."/>
            <person name="Nichols A."/>
            <person name="Cepeda A.J."/>
            <person name="Yan W."/>
            <person name="Fan B."/>
            <person name="Jiang Y."/>
            <person name="Adhikari A."/>
            <person name="Zheng C.-J."/>
            <person name="Schuster L."/>
            <person name="Cowan T.M."/>
            <person name="Smanski M.J."/>
            <person name="Chevrette M.G."/>
            <person name="De Carvalho L.P.S."/>
            <person name="Shen B."/>
        </authorList>
    </citation>
    <scope>NUCLEOTIDE SEQUENCE [LARGE SCALE GENOMIC DNA]</scope>
    <source>
        <strain evidence="6 7">NPDC050545</strain>
    </source>
</reference>
<feature type="domain" description="ABC transporter" evidence="5">
    <location>
        <begin position="1"/>
        <end position="199"/>
    </location>
</feature>
<accession>A0ABW7YND8</accession>
<evidence type="ECO:0000259" key="5">
    <source>
        <dbReference type="PROSITE" id="PS50893"/>
    </source>
</evidence>
<dbReference type="InterPro" id="IPR003439">
    <property type="entry name" value="ABC_transporter-like_ATP-bd"/>
</dbReference>
<proteinExistence type="inferred from homology"/>
<organism evidence="6 7">
    <name type="scientific">Nonomuraea typhae</name>
    <dbReference type="NCBI Taxonomy" id="2603600"/>
    <lineage>
        <taxon>Bacteria</taxon>
        <taxon>Bacillati</taxon>
        <taxon>Actinomycetota</taxon>
        <taxon>Actinomycetes</taxon>
        <taxon>Streptosporangiales</taxon>
        <taxon>Streptosporangiaceae</taxon>
        <taxon>Nonomuraea</taxon>
    </lineage>
</organism>
<evidence type="ECO:0000256" key="3">
    <source>
        <dbReference type="ARBA" id="ARBA00022741"/>
    </source>
</evidence>
<dbReference type="SUPFAM" id="SSF52540">
    <property type="entry name" value="P-loop containing nucleoside triphosphate hydrolases"/>
    <property type="match status" value="1"/>
</dbReference>
<dbReference type="InterPro" id="IPR027417">
    <property type="entry name" value="P-loop_NTPase"/>
</dbReference>
<dbReference type="Proteomes" id="UP001612741">
    <property type="component" value="Unassembled WGS sequence"/>
</dbReference>
<gene>
    <name evidence="6" type="ORF">ACIBG2_08560</name>
</gene>
<keyword evidence="2" id="KW-0813">Transport</keyword>
<comment type="caution">
    <text evidence="6">The sequence shown here is derived from an EMBL/GenBank/DDBJ whole genome shotgun (WGS) entry which is preliminary data.</text>
</comment>
<dbReference type="SMART" id="SM00382">
    <property type="entry name" value="AAA"/>
    <property type="match status" value="1"/>
</dbReference>
<dbReference type="InterPro" id="IPR050153">
    <property type="entry name" value="Metal_Ion_Import_ABC"/>
</dbReference>
<evidence type="ECO:0000256" key="4">
    <source>
        <dbReference type="ARBA" id="ARBA00022840"/>
    </source>
</evidence>
<dbReference type="PANTHER" id="PTHR42734">
    <property type="entry name" value="METAL TRANSPORT SYSTEM ATP-BINDING PROTEIN TM_0124-RELATED"/>
    <property type="match status" value="1"/>
</dbReference>
<keyword evidence="4 6" id="KW-0067">ATP-binding</keyword>
<evidence type="ECO:0000313" key="7">
    <source>
        <dbReference type="Proteomes" id="UP001612741"/>
    </source>
</evidence>
<dbReference type="PROSITE" id="PS00211">
    <property type="entry name" value="ABC_TRANSPORTER_1"/>
    <property type="match status" value="1"/>
</dbReference>
<dbReference type="RefSeq" id="WP_397080243.1">
    <property type="nucleotide sequence ID" value="NZ_JBITGY010000002.1"/>
</dbReference>
<dbReference type="EMBL" id="JBITGY010000002">
    <property type="protein sequence ID" value="MFI6497421.1"/>
    <property type="molecule type" value="Genomic_DNA"/>
</dbReference>
<dbReference type="InterPro" id="IPR003593">
    <property type="entry name" value="AAA+_ATPase"/>
</dbReference>
<comment type="similarity">
    <text evidence="1">Belongs to the ABC transporter superfamily.</text>
</comment>
<dbReference type="PROSITE" id="PS50893">
    <property type="entry name" value="ABC_TRANSPORTER_2"/>
    <property type="match status" value="1"/>
</dbReference>
<sequence length="199" mass="21471">MRSLTAGYRRRAVLHDLTAVVPRARHTVVMGANGSGKSTLLSVFARLVRPMSGRLSLPARCALVVQDGPSAQAMPITVRQVMAMARWKGPWRPATRHDRAVVDRRLAELGVLDLAERQFGTLSGGQRQRVLVAQGLAQEAELLLLDEPATGVDEAARERIREALAAAVAQGTTVVQATHDRRAALDADLCLTLEAGRLS</sequence>
<dbReference type="Gene3D" id="3.40.50.300">
    <property type="entry name" value="P-loop containing nucleotide triphosphate hydrolases"/>
    <property type="match status" value="1"/>
</dbReference>
<keyword evidence="3" id="KW-0547">Nucleotide-binding</keyword>
<dbReference type="GO" id="GO:0005524">
    <property type="term" value="F:ATP binding"/>
    <property type="evidence" value="ECO:0007669"/>
    <property type="project" value="UniProtKB-KW"/>
</dbReference>
<name>A0ABW7YND8_9ACTN</name>
<evidence type="ECO:0000313" key="6">
    <source>
        <dbReference type="EMBL" id="MFI6497421.1"/>
    </source>
</evidence>
<dbReference type="Pfam" id="PF00005">
    <property type="entry name" value="ABC_tran"/>
    <property type="match status" value="1"/>
</dbReference>
<dbReference type="InterPro" id="IPR017871">
    <property type="entry name" value="ABC_transporter-like_CS"/>
</dbReference>